<dbReference type="Proteomes" id="UP001501586">
    <property type="component" value="Unassembled WGS sequence"/>
</dbReference>
<keyword evidence="2" id="KW-0812">Transmembrane</keyword>
<dbReference type="EMBL" id="BAABAZ010000012">
    <property type="protein sequence ID" value="GAA4285494.1"/>
    <property type="molecule type" value="Genomic_DNA"/>
</dbReference>
<evidence type="ECO:0000256" key="2">
    <source>
        <dbReference type="SAM" id="Phobius"/>
    </source>
</evidence>
<keyword evidence="2" id="KW-1133">Transmembrane helix</keyword>
<evidence type="ECO:0008006" key="5">
    <source>
        <dbReference type="Google" id="ProtNLM"/>
    </source>
</evidence>
<keyword evidence="2" id="KW-0472">Membrane</keyword>
<evidence type="ECO:0000256" key="1">
    <source>
        <dbReference type="SAM" id="MobiDB-lite"/>
    </source>
</evidence>
<evidence type="ECO:0000313" key="3">
    <source>
        <dbReference type="EMBL" id="GAA4285494.1"/>
    </source>
</evidence>
<feature type="compositionally biased region" description="Acidic residues" evidence="1">
    <location>
        <begin position="148"/>
        <end position="158"/>
    </location>
</feature>
<feature type="transmembrane region" description="Helical" evidence="2">
    <location>
        <begin position="25"/>
        <end position="45"/>
    </location>
</feature>
<name>A0ABP8ENK2_9MICO</name>
<feature type="transmembrane region" description="Helical" evidence="2">
    <location>
        <begin position="51"/>
        <end position="71"/>
    </location>
</feature>
<accession>A0ABP8ENK2</accession>
<keyword evidence="4" id="KW-1185">Reference proteome</keyword>
<proteinExistence type="predicted"/>
<gene>
    <name evidence="3" type="ORF">GCM10022261_30250</name>
</gene>
<dbReference type="Pfam" id="PF11298">
    <property type="entry name" value="DUF3099"/>
    <property type="match status" value="1"/>
</dbReference>
<feature type="compositionally biased region" description="Low complexity" evidence="1">
    <location>
        <begin position="92"/>
        <end position="125"/>
    </location>
</feature>
<dbReference type="InterPro" id="IPR021449">
    <property type="entry name" value="DUF3099"/>
</dbReference>
<sequence>MSRKHAVRNITEAGMSHAQDVHDRTVRYLVSMSIRMACFVLAVITPSPWRWGFAIGAIVLPWVAVLIANAGKEHGPPDETSVIEHAPNIALGPGRSADPGAPAAAAGPSGAAAGDASGTAADTSGRATGASNPRDSATGSEADGADSGADEEIIEPDLDSARGSGREDNGPDGEGPEIIIGELDADGERKNG</sequence>
<reference evidence="4" key="1">
    <citation type="journal article" date="2019" name="Int. J. Syst. Evol. Microbiol.">
        <title>The Global Catalogue of Microorganisms (GCM) 10K type strain sequencing project: providing services to taxonomists for standard genome sequencing and annotation.</title>
        <authorList>
            <consortium name="The Broad Institute Genomics Platform"/>
            <consortium name="The Broad Institute Genome Sequencing Center for Infectious Disease"/>
            <person name="Wu L."/>
            <person name="Ma J."/>
        </authorList>
    </citation>
    <scope>NUCLEOTIDE SEQUENCE [LARGE SCALE GENOMIC DNA]</scope>
    <source>
        <strain evidence="4">JCM 17458</strain>
    </source>
</reference>
<comment type="caution">
    <text evidence="3">The sequence shown here is derived from an EMBL/GenBank/DDBJ whole genome shotgun (WGS) entry which is preliminary data.</text>
</comment>
<protein>
    <recommendedName>
        <fullName evidence="5">DUF3099 domain-containing protein</fullName>
    </recommendedName>
</protein>
<feature type="region of interest" description="Disordered" evidence="1">
    <location>
        <begin position="89"/>
        <end position="192"/>
    </location>
</feature>
<organism evidence="3 4">
    <name type="scientific">Brevibacterium daeguense</name>
    <dbReference type="NCBI Taxonomy" id="909936"/>
    <lineage>
        <taxon>Bacteria</taxon>
        <taxon>Bacillati</taxon>
        <taxon>Actinomycetota</taxon>
        <taxon>Actinomycetes</taxon>
        <taxon>Micrococcales</taxon>
        <taxon>Brevibacteriaceae</taxon>
        <taxon>Brevibacterium</taxon>
    </lineage>
</organism>
<evidence type="ECO:0000313" key="4">
    <source>
        <dbReference type="Proteomes" id="UP001501586"/>
    </source>
</evidence>
<feature type="compositionally biased region" description="Polar residues" evidence="1">
    <location>
        <begin position="129"/>
        <end position="139"/>
    </location>
</feature>
<dbReference type="RefSeq" id="WP_236863327.1">
    <property type="nucleotide sequence ID" value="NZ_BAABAZ010000012.1"/>
</dbReference>